<dbReference type="AlphaFoldDB" id="A0A330LIK9"/>
<accession>A0A330LIK9</accession>
<reference evidence="3" key="1">
    <citation type="submission" date="2018-05" db="EMBL/GenBank/DDBJ databases">
        <authorList>
            <person name="Cea G.-C."/>
            <person name="William W."/>
        </authorList>
    </citation>
    <scope>NUCLEOTIDE SEQUENCE [LARGE SCALE GENOMIC DNA]</scope>
    <source>
        <strain evidence="3">DB21MT 5</strain>
    </source>
</reference>
<sequence>MIKVTRVVEYFNKENDEYVDKVILADVPLNALQDMFGGRDADDPLMYYVYAIDKTHEVFFSKYVDINFEFDKFDYFLDCYRSN</sequence>
<evidence type="ECO:0000259" key="1">
    <source>
        <dbReference type="Pfam" id="PF24731"/>
    </source>
</evidence>
<dbReference type="RefSeq" id="WP_112712083.1">
    <property type="nucleotide sequence ID" value="NZ_LS483250.1"/>
</dbReference>
<name>A0A330LIK9_9GAMM</name>
<dbReference type="EMBL" id="LS483250">
    <property type="protein sequence ID" value="SQD76784.1"/>
    <property type="molecule type" value="Genomic_DNA"/>
</dbReference>
<dbReference type="Pfam" id="PF24731">
    <property type="entry name" value="DUF7683"/>
    <property type="match status" value="1"/>
</dbReference>
<evidence type="ECO:0000313" key="2">
    <source>
        <dbReference type="EMBL" id="SQD76784.1"/>
    </source>
</evidence>
<evidence type="ECO:0000313" key="3">
    <source>
        <dbReference type="Proteomes" id="UP000250163"/>
    </source>
</evidence>
<feature type="domain" description="DUF7683" evidence="1">
    <location>
        <begin position="5"/>
        <end position="77"/>
    </location>
</feature>
<gene>
    <name evidence="2" type="ORF">MORIYA_0306</name>
</gene>
<dbReference type="KEGG" id="mya:MORIYA_0306"/>
<keyword evidence="3" id="KW-1185">Reference proteome</keyword>
<organism evidence="2 3">
    <name type="scientific">Moritella yayanosii</name>
    <dbReference type="NCBI Taxonomy" id="69539"/>
    <lineage>
        <taxon>Bacteria</taxon>
        <taxon>Pseudomonadati</taxon>
        <taxon>Pseudomonadota</taxon>
        <taxon>Gammaproteobacteria</taxon>
        <taxon>Alteromonadales</taxon>
        <taxon>Moritellaceae</taxon>
        <taxon>Moritella</taxon>
    </lineage>
</organism>
<dbReference type="OrthoDB" id="1494903at2"/>
<dbReference type="Proteomes" id="UP000250163">
    <property type="component" value="Chromosome MORIYA"/>
</dbReference>
<dbReference type="InterPro" id="IPR056100">
    <property type="entry name" value="DUF7683"/>
</dbReference>
<protein>
    <recommendedName>
        <fullName evidence="1">DUF7683 domain-containing protein</fullName>
    </recommendedName>
</protein>
<proteinExistence type="predicted"/>